<gene>
    <name evidence="12" type="ORF">SAMN02982985_03271</name>
</gene>
<keyword evidence="4" id="KW-0479">Metal-binding</keyword>
<keyword evidence="6" id="KW-0862">Zinc</keyword>
<proteinExistence type="inferred from homology"/>
<evidence type="ECO:0000256" key="8">
    <source>
        <dbReference type="ARBA" id="ARBA00048968"/>
    </source>
</evidence>
<dbReference type="Pfam" id="PF02578">
    <property type="entry name" value="Cu-oxidase_4"/>
    <property type="match status" value="2"/>
</dbReference>
<accession>A0A1I4P4U4</accession>
<dbReference type="Gene3D" id="3.60.140.10">
    <property type="entry name" value="CNF1/YfiH-like putative cysteine hydrolases"/>
    <property type="match status" value="1"/>
</dbReference>
<evidence type="ECO:0000256" key="9">
    <source>
        <dbReference type="ARBA" id="ARBA00049893"/>
    </source>
</evidence>
<dbReference type="Proteomes" id="UP000199470">
    <property type="component" value="Unassembled WGS sequence"/>
</dbReference>
<comment type="catalytic activity">
    <reaction evidence="7">
        <text>adenosine + H2O + H(+) = inosine + NH4(+)</text>
        <dbReference type="Rhea" id="RHEA:24408"/>
        <dbReference type="ChEBI" id="CHEBI:15377"/>
        <dbReference type="ChEBI" id="CHEBI:15378"/>
        <dbReference type="ChEBI" id="CHEBI:16335"/>
        <dbReference type="ChEBI" id="CHEBI:17596"/>
        <dbReference type="ChEBI" id="CHEBI:28938"/>
        <dbReference type="EC" id="3.5.4.4"/>
    </reaction>
    <physiologicalReaction direction="left-to-right" evidence="7">
        <dbReference type="Rhea" id="RHEA:24409"/>
    </physiologicalReaction>
</comment>
<comment type="catalytic activity">
    <reaction evidence="9">
        <text>S-methyl-5'-thioadenosine + phosphate = 5-(methylsulfanyl)-alpha-D-ribose 1-phosphate + adenine</text>
        <dbReference type="Rhea" id="RHEA:11852"/>
        <dbReference type="ChEBI" id="CHEBI:16708"/>
        <dbReference type="ChEBI" id="CHEBI:17509"/>
        <dbReference type="ChEBI" id="CHEBI:43474"/>
        <dbReference type="ChEBI" id="CHEBI:58533"/>
        <dbReference type="EC" id="2.4.2.28"/>
    </reaction>
    <physiologicalReaction direction="left-to-right" evidence="9">
        <dbReference type="Rhea" id="RHEA:11853"/>
    </physiologicalReaction>
</comment>
<evidence type="ECO:0000256" key="5">
    <source>
        <dbReference type="ARBA" id="ARBA00022801"/>
    </source>
</evidence>
<evidence type="ECO:0000256" key="6">
    <source>
        <dbReference type="ARBA" id="ARBA00022833"/>
    </source>
</evidence>
<evidence type="ECO:0000313" key="13">
    <source>
        <dbReference type="Proteomes" id="UP000199470"/>
    </source>
</evidence>
<evidence type="ECO:0000256" key="7">
    <source>
        <dbReference type="ARBA" id="ARBA00047989"/>
    </source>
</evidence>
<protein>
    <recommendedName>
        <fullName evidence="10">Purine nucleoside phosphorylase</fullName>
    </recommendedName>
</protein>
<evidence type="ECO:0000256" key="3">
    <source>
        <dbReference type="ARBA" id="ARBA00022679"/>
    </source>
</evidence>
<evidence type="ECO:0000256" key="4">
    <source>
        <dbReference type="ARBA" id="ARBA00022723"/>
    </source>
</evidence>
<reference evidence="12 13" key="1">
    <citation type="submission" date="2016-10" db="EMBL/GenBank/DDBJ databases">
        <authorList>
            <person name="de Groot N.N."/>
        </authorList>
    </citation>
    <scope>NUCLEOTIDE SEQUENCE [LARGE SCALE GENOMIC DNA]</scope>
    <source>
        <strain evidence="12 13">ATCC 43154</strain>
    </source>
</reference>
<evidence type="ECO:0000256" key="2">
    <source>
        <dbReference type="ARBA" id="ARBA00007353"/>
    </source>
</evidence>
<dbReference type="InterPro" id="IPR011324">
    <property type="entry name" value="Cytotoxic_necrot_fac-like_cat"/>
</dbReference>
<dbReference type="GO" id="GO:0016787">
    <property type="term" value="F:hydrolase activity"/>
    <property type="evidence" value="ECO:0007669"/>
    <property type="project" value="UniProtKB-KW"/>
</dbReference>
<dbReference type="PANTHER" id="PTHR30616:SF2">
    <property type="entry name" value="PURINE NUCLEOSIDE PHOSPHORYLASE LACC1"/>
    <property type="match status" value="1"/>
</dbReference>
<dbReference type="PANTHER" id="PTHR30616">
    <property type="entry name" value="UNCHARACTERIZED PROTEIN YFIH"/>
    <property type="match status" value="1"/>
</dbReference>
<dbReference type="SUPFAM" id="SSF64438">
    <property type="entry name" value="CNF1/YfiH-like putative cysteine hydrolases"/>
    <property type="match status" value="1"/>
</dbReference>
<sequence>MTGLNVPAAPPSSSSSSSSSWLSPDWPELPANVGALFTTRRGGVSVAPYDDGFGGGGFNLGVHVGDQPGCVAFNRGLLRAALPAEPAWLTQVHGTTVFDVTAHAGFAAAAAAAAAEGGVPQADPLLASAPAVPGAATVEAHANFAPPWAEGQVALLPTDPALAAPEADASLAHAPGSVCVIMTADCLPVLFCDRAGKVVAAAHAGWRGLANGVLARTVAGMRAAGAGEILAWLGPAIGPARFEVGAEVKQTFLEQGSAADAARLTAAFTPLPGHPGKYLADIYALARCMLEADGVSRIAGGELCTVSDVANFYSYRRDGVTGRQASLIWIK</sequence>
<evidence type="ECO:0000313" key="12">
    <source>
        <dbReference type="EMBL" id="SFM22874.1"/>
    </source>
</evidence>
<dbReference type="STRING" id="758825.SAMN02982985_03271"/>
<comment type="similarity">
    <text evidence="2 10">Belongs to the purine nucleoside phosphorylase YfiH/LACC1 family.</text>
</comment>
<name>A0A1I4P4U4_9BURK</name>
<dbReference type="AlphaFoldDB" id="A0A1I4P4U4"/>
<dbReference type="InterPro" id="IPR038371">
    <property type="entry name" value="Cu_polyphenol_OxRdtase_sf"/>
</dbReference>
<keyword evidence="13" id="KW-1185">Reference proteome</keyword>
<dbReference type="GO" id="GO:0005507">
    <property type="term" value="F:copper ion binding"/>
    <property type="evidence" value="ECO:0007669"/>
    <property type="project" value="TreeGrafter"/>
</dbReference>
<dbReference type="EMBL" id="FOTW01000015">
    <property type="protein sequence ID" value="SFM22874.1"/>
    <property type="molecule type" value="Genomic_DNA"/>
</dbReference>
<evidence type="ECO:0000256" key="1">
    <source>
        <dbReference type="ARBA" id="ARBA00000553"/>
    </source>
</evidence>
<evidence type="ECO:0000256" key="11">
    <source>
        <dbReference type="SAM" id="MobiDB-lite"/>
    </source>
</evidence>
<keyword evidence="3" id="KW-0808">Transferase</keyword>
<organism evidence="12 13">
    <name type="scientific">Rugamonas rubra</name>
    <dbReference type="NCBI Taxonomy" id="758825"/>
    <lineage>
        <taxon>Bacteria</taxon>
        <taxon>Pseudomonadati</taxon>
        <taxon>Pseudomonadota</taxon>
        <taxon>Betaproteobacteria</taxon>
        <taxon>Burkholderiales</taxon>
        <taxon>Oxalobacteraceae</taxon>
        <taxon>Telluria group</taxon>
        <taxon>Rugamonas</taxon>
    </lineage>
</organism>
<evidence type="ECO:0000256" key="10">
    <source>
        <dbReference type="RuleBase" id="RU361274"/>
    </source>
</evidence>
<keyword evidence="5" id="KW-0378">Hydrolase</keyword>
<dbReference type="GO" id="GO:0017061">
    <property type="term" value="F:S-methyl-5-thioadenosine phosphorylase activity"/>
    <property type="evidence" value="ECO:0007669"/>
    <property type="project" value="UniProtKB-EC"/>
</dbReference>
<comment type="catalytic activity">
    <reaction evidence="1">
        <text>inosine + phosphate = alpha-D-ribose 1-phosphate + hypoxanthine</text>
        <dbReference type="Rhea" id="RHEA:27646"/>
        <dbReference type="ChEBI" id="CHEBI:17368"/>
        <dbReference type="ChEBI" id="CHEBI:17596"/>
        <dbReference type="ChEBI" id="CHEBI:43474"/>
        <dbReference type="ChEBI" id="CHEBI:57720"/>
        <dbReference type="EC" id="2.4.2.1"/>
    </reaction>
    <physiologicalReaction direction="left-to-right" evidence="1">
        <dbReference type="Rhea" id="RHEA:27647"/>
    </physiologicalReaction>
</comment>
<comment type="catalytic activity">
    <reaction evidence="8">
        <text>adenosine + phosphate = alpha-D-ribose 1-phosphate + adenine</text>
        <dbReference type="Rhea" id="RHEA:27642"/>
        <dbReference type="ChEBI" id="CHEBI:16335"/>
        <dbReference type="ChEBI" id="CHEBI:16708"/>
        <dbReference type="ChEBI" id="CHEBI:43474"/>
        <dbReference type="ChEBI" id="CHEBI:57720"/>
        <dbReference type="EC" id="2.4.2.1"/>
    </reaction>
    <physiologicalReaction direction="left-to-right" evidence="8">
        <dbReference type="Rhea" id="RHEA:27643"/>
    </physiologicalReaction>
</comment>
<dbReference type="InterPro" id="IPR003730">
    <property type="entry name" value="Cu_polyphenol_OxRdtase"/>
</dbReference>
<dbReference type="NCBIfam" id="TIGR00726">
    <property type="entry name" value="peptidoglycan editing factor PgeF"/>
    <property type="match status" value="1"/>
</dbReference>
<feature type="region of interest" description="Disordered" evidence="11">
    <location>
        <begin position="1"/>
        <end position="23"/>
    </location>
</feature>
<dbReference type="CDD" id="cd16833">
    <property type="entry name" value="YfiH"/>
    <property type="match status" value="1"/>
</dbReference>